<evidence type="ECO:0000313" key="2">
    <source>
        <dbReference type="Proteomes" id="UP000789525"/>
    </source>
</evidence>
<dbReference type="EMBL" id="CAJVPT010036960">
    <property type="protein sequence ID" value="CAG8716035.1"/>
    <property type="molecule type" value="Genomic_DNA"/>
</dbReference>
<accession>A0ACA9PSM4</accession>
<comment type="caution">
    <text evidence="1">The sequence shown here is derived from an EMBL/GenBank/DDBJ whole genome shotgun (WGS) entry which is preliminary data.</text>
</comment>
<organism evidence="1 2">
    <name type="scientific">Acaulospora colombiana</name>
    <dbReference type="NCBI Taxonomy" id="27376"/>
    <lineage>
        <taxon>Eukaryota</taxon>
        <taxon>Fungi</taxon>
        <taxon>Fungi incertae sedis</taxon>
        <taxon>Mucoromycota</taxon>
        <taxon>Glomeromycotina</taxon>
        <taxon>Glomeromycetes</taxon>
        <taxon>Diversisporales</taxon>
        <taxon>Acaulosporaceae</taxon>
        <taxon>Acaulospora</taxon>
    </lineage>
</organism>
<protein>
    <submittedName>
        <fullName evidence="1">7140_t:CDS:1</fullName>
    </submittedName>
</protein>
<proteinExistence type="predicted"/>
<dbReference type="Proteomes" id="UP000789525">
    <property type="component" value="Unassembled WGS sequence"/>
</dbReference>
<gene>
    <name evidence="1" type="ORF">ACOLOM_LOCUS10904</name>
</gene>
<sequence length="266" mass="29358">WYPLVLHHAPHVPIFLLGCKSDMKAELYRKSPTFVTTEEAKKAALQIGAIDALECTAMRGVGKQSVYQRCLYGESPSQPTQTYQCSYKRTTLLLDSSPILPNGQLKSHDPHRLQTALQETGKDDAKPQEEEAKKAAHQIGAIDALECAIQLGDSARKVTWALNDLRRFLISDITLLTFDHINGLLYCSQTSENEPAPSGNEIIDGPRREANVMGYRRDGFYSGTSTVALIWGTLDPLLPNTSFDIPLGCENSRLSAKSQISIPNTI</sequence>
<name>A0ACA9PSM4_9GLOM</name>
<feature type="non-terminal residue" evidence="1">
    <location>
        <position position="1"/>
    </location>
</feature>
<evidence type="ECO:0000313" key="1">
    <source>
        <dbReference type="EMBL" id="CAG8716035.1"/>
    </source>
</evidence>
<reference evidence="1" key="1">
    <citation type="submission" date="2021-06" db="EMBL/GenBank/DDBJ databases">
        <authorList>
            <person name="Kallberg Y."/>
            <person name="Tangrot J."/>
            <person name="Rosling A."/>
        </authorList>
    </citation>
    <scope>NUCLEOTIDE SEQUENCE</scope>
    <source>
        <strain evidence="1">CL356</strain>
    </source>
</reference>
<keyword evidence="2" id="KW-1185">Reference proteome</keyword>